<dbReference type="STRING" id="764291.STRUR_1421"/>
<dbReference type="Pfam" id="PF00106">
    <property type="entry name" value="adh_short"/>
    <property type="match status" value="1"/>
</dbReference>
<name>G5KH27_9STRE</name>
<dbReference type="PRINTS" id="PR00081">
    <property type="entry name" value="GDHRDH"/>
</dbReference>
<evidence type="ECO:0000313" key="4">
    <source>
        <dbReference type="EMBL" id="EHJ57488.1"/>
    </source>
</evidence>
<dbReference type="Gene3D" id="3.40.50.720">
    <property type="entry name" value="NAD(P)-binding Rossmann-like Domain"/>
    <property type="match status" value="1"/>
</dbReference>
<dbReference type="GO" id="GO:0016491">
    <property type="term" value="F:oxidoreductase activity"/>
    <property type="evidence" value="ECO:0007669"/>
    <property type="project" value="UniProtKB-KW"/>
</dbReference>
<evidence type="ECO:0000256" key="1">
    <source>
        <dbReference type="ARBA" id="ARBA00006484"/>
    </source>
</evidence>
<dbReference type="PRINTS" id="PR00080">
    <property type="entry name" value="SDRFAMILY"/>
</dbReference>
<comment type="caution">
    <text evidence="4">The sequence shown here is derived from an EMBL/GenBank/DDBJ whole genome shotgun (WGS) entry which is preliminary data.</text>
</comment>
<comment type="similarity">
    <text evidence="1 3">Belongs to the short-chain dehydrogenases/reductases (SDR) family.</text>
</comment>
<organism evidence="4 5">
    <name type="scientific">Streptococcus urinalis 2285-97</name>
    <dbReference type="NCBI Taxonomy" id="764291"/>
    <lineage>
        <taxon>Bacteria</taxon>
        <taxon>Bacillati</taxon>
        <taxon>Bacillota</taxon>
        <taxon>Bacilli</taxon>
        <taxon>Lactobacillales</taxon>
        <taxon>Streptococcaceae</taxon>
        <taxon>Streptococcus</taxon>
    </lineage>
</organism>
<dbReference type="PROSITE" id="PS00061">
    <property type="entry name" value="ADH_SHORT"/>
    <property type="match status" value="1"/>
</dbReference>
<proteinExistence type="inferred from homology"/>
<dbReference type="EMBL" id="AEUZ02000001">
    <property type="protein sequence ID" value="EHJ57488.1"/>
    <property type="molecule type" value="Genomic_DNA"/>
</dbReference>
<keyword evidence="2" id="KW-0560">Oxidoreductase</keyword>
<dbReference type="InterPro" id="IPR036291">
    <property type="entry name" value="NAD(P)-bd_dom_sf"/>
</dbReference>
<protein>
    <submittedName>
        <fullName evidence="4">KR domain protein</fullName>
    </submittedName>
</protein>
<dbReference type="PANTHER" id="PTHR44196">
    <property type="entry name" value="DEHYDROGENASE/REDUCTASE SDR FAMILY MEMBER 7B"/>
    <property type="match status" value="1"/>
</dbReference>
<dbReference type="InterPro" id="IPR020904">
    <property type="entry name" value="Sc_DH/Rdtase_CS"/>
</dbReference>
<dbReference type="GO" id="GO:0016020">
    <property type="term" value="C:membrane"/>
    <property type="evidence" value="ECO:0007669"/>
    <property type="project" value="TreeGrafter"/>
</dbReference>
<dbReference type="Proteomes" id="UP000005388">
    <property type="component" value="Unassembled WGS sequence"/>
</dbReference>
<dbReference type="RefSeq" id="WP_006740196.1">
    <property type="nucleotide sequence ID" value="NZ_AEUZ02000001.1"/>
</dbReference>
<dbReference type="PANTHER" id="PTHR44196:SF1">
    <property type="entry name" value="DEHYDROGENASE_REDUCTASE SDR FAMILY MEMBER 7B"/>
    <property type="match status" value="1"/>
</dbReference>
<dbReference type="eggNOG" id="COG0300">
    <property type="taxonomic scope" value="Bacteria"/>
</dbReference>
<evidence type="ECO:0000256" key="2">
    <source>
        <dbReference type="ARBA" id="ARBA00023002"/>
    </source>
</evidence>
<dbReference type="SUPFAM" id="SSF51735">
    <property type="entry name" value="NAD(P)-binding Rossmann-fold domains"/>
    <property type="match status" value="1"/>
</dbReference>
<dbReference type="InterPro" id="IPR002347">
    <property type="entry name" value="SDR_fam"/>
</dbReference>
<dbReference type="AlphaFoldDB" id="G5KH27"/>
<accession>G5KH27</accession>
<reference evidence="4 5" key="1">
    <citation type="journal article" date="2014" name="Int. J. Syst. Evol. Microbiol.">
        <title>Phylogenomics and the dynamic genome evolution of the genus Streptococcus.</title>
        <authorList>
            <consortium name="The Broad Institute Genome Sequencing Platform"/>
            <person name="Richards V.P."/>
            <person name="Palmer S.R."/>
            <person name="Pavinski Bitar P.D."/>
            <person name="Qin X."/>
            <person name="Weinstock G.M."/>
            <person name="Highlander S.K."/>
            <person name="Town C.D."/>
            <person name="Burne R.A."/>
            <person name="Stanhope M.J."/>
        </authorList>
    </citation>
    <scope>NUCLEOTIDE SEQUENCE [LARGE SCALE GENOMIC DNA]</scope>
    <source>
        <strain evidence="4 5">2285-97</strain>
    </source>
</reference>
<sequence length="254" mass="28283">MSQRIILITGASGGIAQEIIKRLPAEDGLVLLGRNKAKLEELYRHTANKNCIEIDISDPTAIQKVVNQIILQYGKIDVLINNAGFGEFKEFDQFDDHSISKMFDVNTVATIHFSRLVGKQMKLQQKGHIINIASMAGLIASPKSSIYSATKFAVIGFSNALRLELADHHVKVTTVNPGPIKTNFFDKADPSGDYLKSVEKYALEPNDVAQKIVKIIGKNKRELNLPFSLAFASKMYNLFPKIADFLARKVFNFK</sequence>
<keyword evidence="5" id="KW-1185">Reference proteome</keyword>
<gene>
    <name evidence="4" type="ORF">STRUR_1421</name>
</gene>
<evidence type="ECO:0000313" key="5">
    <source>
        <dbReference type="Proteomes" id="UP000005388"/>
    </source>
</evidence>
<evidence type="ECO:0000256" key="3">
    <source>
        <dbReference type="RuleBase" id="RU000363"/>
    </source>
</evidence>